<organism evidence="1 2">
    <name type="scientific">Persephonella atlantica</name>
    <dbReference type="NCBI Taxonomy" id="2699429"/>
    <lineage>
        <taxon>Bacteria</taxon>
        <taxon>Pseudomonadati</taxon>
        <taxon>Aquificota</taxon>
        <taxon>Aquificia</taxon>
        <taxon>Aquificales</taxon>
        <taxon>Hydrogenothermaceae</taxon>
        <taxon>Persephonella</taxon>
    </lineage>
</organism>
<dbReference type="RefSeq" id="WP_200673453.1">
    <property type="nucleotide sequence ID" value="NZ_JAACYA010000001.1"/>
</dbReference>
<evidence type="ECO:0000313" key="1">
    <source>
        <dbReference type="EMBL" id="MBK3332063.1"/>
    </source>
</evidence>
<dbReference type="InterPro" id="IPR013783">
    <property type="entry name" value="Ig-like_fold"/>
</dbReference>
<name>A0ABS1GGK2_9AQUI</name>
<dbReference type="EMBL" id="JAACYA010000001">
    <property type="protein sequence ID" value="MBK3332063.1"/>
    <property type="molecule type" value="Genomic_DNA"/>
</dbReference>
<dbReference type="SUPFAM" id="SSF49265">
    <property type="entry name" value="Fibronectin type III"/>
    <property type="match status" value="1"/>
</dbReference>
<keyword evidence="2" id="KW-1185">Reference proteome</keyword>
<evidence type="ECO:0000313" key="2">
    <source>
        <dbReference type="Proteomes" id="UP000772812"/>
    </source>
</evidence>
<comment type="caution">
    <text evidence="1">The sequence shown here is derived from an EMBL/GenBank/DDBJ whole genome shotgun (WGS) entry which is preliminary data.</text>
</comment>
<dbReference type="PROSITE" id="PS51257">
    <property type="entry name" value="PROKAR_LIPOPROTEIN"/>
    <property type="match status" value="1"/>
</dbReference>
<accession>A0ABS1GGK2</accession>
<dbReference type="Gene3D" id="2.60.40.10">
    <property type="entry name" value="Immunoglobulins"/>
    <property type="match status" value="1"/>
</dbReference>
<dbReference type="InterPro" id="IPR036116">
    <property type="entry name" value="FN3_sf"/>
</dbReference>
<gene>
    <name evidence="1" type="ORF">GWK41_03145</name>
</gene>
<dbReference type="Proteomes" id="UP000772812">
    <property type="component" value="Unassembled WGS sequence"/>
</dbReference>
<protein>
    <recommendedName>
        <fullName evidence="3">Fibronectin type-III domain-containing protein</fullName>
    </recommendedName>
</protein>
<proteinExistence type="predicted"/>
<reference evidence="1 2" key="1">
    <citation type="journal article" date="2021" name="Syst. Appl. Microbiol.">
        <title>Persephonella atlantica sp. nov.: How to adapt to physico-chemical gradients in high temperature hydrothermal habitats.</title>
        <authorList>
            <person name="Francois D.X."/>
            <person name="Godfroy A."/>
            <person name="Mathien C."/>
            <person name="Aube J."/>
            <person name="Cathalot C."/>
            <person name="Lesongeur F."/>
            <person name="L'Haridon S."/>
            <person name="Philippon X."/>
            <person name="Roussel E.G."/>
        </authorList>
    </citation>
    <scope>NUCLEOTIDE SEQUENCE [LARGE SCALE GENOMIC DNA]</scope>
    <source>
        <strain evidence="1 2">MO1340</strain>
    </source>
</reference>
<sequence length="302" mass="35311">MRRVFSIVITFIIAGCGVKGGPYPPFSKNPETVRNVKIKQQDRELVVYWNYIPRYEDGRNMNENFKIEIFSIEHRIVKSLHKKGNLYWFRYKFSQIKEYCFRFKVVTKNKESRFSRYFCYIPSIKYPVIKPEFNLNIKKNGINISWPKSSFTVNIYKTQDSVYYPIPFRTISKADSYTDTSVISGNKYCYYITYEDENGVEGSPSQIKCLTFRDIFPPEPPQNPRLIRKEGLYYIIWTESSSKDVIGYIIEINGKKLINKPIKTYVFSIKSIKKGSVIKIYAVDKAGNISKPATLKLNNGQP</sequence>
<evidence type="ECO:0008006" key="3">
    <source>
        <dbReference type="Google" id="ProtNLM"/>
    </source>
</evidence>